<dbReference type="GO" id="GO:0016747">
    <property type="term" value="F:acyltransferase activity, transferring groups other than amino-acyl groups"/>
    <property type="evidence" value="ECO:0007669"/>
    <property type="project" value="InterPro"/>
</dbReference>
<dbReference type="CDD" id="cd04301">
    <property type="entry name" value="NAT_SF"/>
    <property type="match status" value="1"/>
</dbReference>
<sequence>MRGMKQMSEISVRSFQLNDFDAIHELNKQEGWNQLVEKKDETFHGWINSEPALVLTKNDEVIGYLRGLTDGAVSLFVCELLIRSDHRGQDLGQRLIEEAHNCYPSTRVELLATSESEGYYSQKRFRTFYGFRKAAEEFI</sequence>
<keyword evidence="3" id="KW-1185">Reference proteome</keyword>
<name>A0A917B550_HALAA</name>
<dbReference type="AlphaFoldDB" id="A0A917B550"/>
<comment type="caution">
    <text evidence="2">The sequence shown here is derived from an EMBL/GenBank/DDBJ whole genome shotgun (WGS) entry which is preliminary data.</text>
</comment>
<dbReference type="InterPro" id="IPR000182">
    <property type="entry name" value="GNAT_dom"/>
</dbReference>
<dbReference type="SUPFAM" id="SSF55729">
    <property type="entry name" value="Acyl-CoA N-acyltransferases (Nat)"/>
    <property type="match status" value="1"/>
</dbReference>
<dbReference type="Proteomes" id="UP000660110">
    <property type="component" value="Unassembled WGS sequence"/>
</dbReference>
<reference evidence="2" key="1">
    <citation type="journal article" date="2014" name="Int. J. Syst. Evol. Microbiol.">
        <title>Complete genome sequence of Corynebacterium casei LMG S-19264T (=DSM 44701T), isolated from a smear-ripened cheese.</title>
        <authorList>
            <consortium name="US DOE Joint Genome Institute (JGI-PGF)"/>
            <person name="Walter F."/>
            <person name="Albersmeier A."/>
            <person name="Kalinowski J."/>
            <person name="Ruckert C."/>
        </authorList>
    </citation>
    <scope>NUCLEOTIDE SEQUENCE</scope>
    <source>
        <strain evidence="2">CGMCC 1.12153</strain>
    </source>
</reference>
<proteinExistence type="predicted"/>
<evidence type="ECO:0000313" key="2">
    <source>
        <dbReference type="EMBL" id="GGF24405.1"/>
    </source>
</evidence>
<gene>
    <name evidence="2" type="ORF">GCM10010954_24120</name>
</gene>
<evidence type="ECO:0000313" key="3">
    <source>
        <dbReference type="Proteomes" id="UP000660110"/>
    </source>
</evidence>
<accession>A0A917B550</accession>
<dbReference type="RefSeq" id="WP_229735261.1">
    <property type="nucleotide sequence ID" value="NZ_BMEL01000003.1"/>
</dbReference>
<feature type="domain" description="N-acetyltransferase" evidence="1">
    <location>
        <begin position="10"/>
        <end position="139"/>
    </location>
</feature>
<dbReference type="Gene3D" id="3.40.630.30">
    <property type="match status" value="1"/>
</dbReference>
<dbReference type="PROSITE" id="PS51186">
    <property type="entry name" value="GNAT"/>
    <property type="match status" value="1"/>
</dbReference>
<dbReference type="EMBL" id="BMEL01000003">
    <property type="protein sequence ID" value="GGF24405.1"/>
    <property type="molecule type" value="Genomic_DNA"/>
</dbReference>
<reference evidence="2" key="2">
    <citation type="submission" date="2020-09" db="EMBL/GenBank/DDBJ databases">
        <authorList>
            <person name="Sun Q."/>
            <person name="Zhou Y."/>
        </authorList>
    </citation>
    <scope>NUCLEOTIDE SEQUENCE</scope>
    <source>
        <strain evidence="2">CGMCC 1.12153</strain>
    </source>
</reference>
<dbReference type="Pfam" id="PF13508">
    <property type="entry name" value="Acetyltransf_7"/>
    <property type="match status" value="1"/>
</dbReference>
<organism evidence="2 3">
    <name type="scientific">Halobacillus andaensis</name>
    <dbReference type="NCBI Taxonomy" id="1176239"/>
    <lineage>
        <taxon>Bacteria</taxon>
        <taxon>Bacillati</taxon>
        <taxon>Bacillota</taxon>
        <taxon>Bacilli</taxon>
        <taxon>Bacillales</taxon>
        <taxon>Bacillaceae</taxon>
        <taxon>Halobacillus</taxon>
    </lineage>
</organism>
<dbReference type="InterPro" id="IPR016181">
    <property type="entry name" value="Acyl_CoA_acyltransferase"/>
</dbReference>
<protein>
    <recommendedName>
        <fullName evidence="1">N-acetyltransferase domain-containing protein</fullName>
    </recommendedName>
</protein>
<evidence type="ECO:0000259" key="1">
    <source>
        <dbReference type="PROSITE" id="PS51186"/>
    </source>
</evidence>